<dbReference type="PROSITE" id="PS50076">
    <property type="entry name" value="DNAJ_2"/>
    <property type="match status" value="1"/>
</dbReference>
<evidence type="ECO:0000256" key="1">
    <source>
        <dbReference type="ARBA" id="ARBA00022553"/>
    </source>
</evidence>
<feature type="compositionally biased region" description="Basic residues" evidence="2">
    <location>
        <begin position="341"/>
        <end position="353"/>
    </location>
</feature>
<dbReference type="Pfam" id="PF23302">
    <property type="entry name" value="HTH_DNAJC9"/>
    <property type="match status" value="1"/>
</dbReference>
<dbReference type="InterPro" id="IPR036869">
    <property type="entry name" value="J_dom_sf"/>
</dbReference>
<feature type="region of interest" description="Disordered" evidence="2">
    <location>
        <begin position="477"/>
        <end position="508"/>
    </location>
</feature>
<dbReference type="EMBL" id="CADCXV010000935">
    <property type="protein sequence ID" value="CAB0039066.1"/>
    <property type="molecule type" value="Genomic_DNA"/>
</dbReference>
<evidence type="ECO:0000313" key="4">
    <source>
        <dbReference type="EMBL" id="CAB0039066.1"/>
    </source>
</evidence>
<feature type="domain" description="J" evidence="3">
    <location>
        <begin position="17"/>
        <end position="84"/>
    </location>
</feature>
<keyword evidence="5" id="KW-1185">Reference proteome</keyword>
<dbReference type="GO" id="GO:0005737">
    <property type="term" value="C:cytoplasm"/>
    <property type="evidence" value="ECO:0007669"/>
    <property type="project" value="TreeGrafter"/>
</dbReference>
<feature type="compositionally biased region" description="Low complexity" evidence="2">
    <location>
        <begin position="204"/>
        <end position="213"/>
    </location>
</feature>
<dbReference type="GO" id="GO:0005634">
    <property type="term" value="C:nucleus"/>
    <property type="evidence" value="ECO:0007669"/>
    <property type="project" value="TreeGrafter"/>
</dbReference>
<feature type="compositionally biased region" description="Basic and acidic residues" evidence="2">
    <location>
        <begin position="477"/>
        <end position="488"/>
    </location>
</feature>
<reference evidence="4 5" key="1">
    <citation type="submission" date="2020-02" db="EMBL/GenBank/DDBJ databases">
        <authorList>
            <person name="Ferguson B K."/>
        </authorList>
    </citation>
    <scope>NUCLEOTIDE SEQUENCE [LARGE SCALE GENOMIC DNA]</scope>
</reference>
<dbReference type="Pfam" id="PF00226">
    <property type="entry name" value="DnaJ"/>
    <property type="match status" value="1"/>
</dbReference>
<dbReference type="FunFam" id="1.10.287.110:FF:000035">
    <property type="entry name" value="DnaJ homolog subfamily C member 9"/>
    <property type="match status" value="1"/>
</dbReference>
<name>A0A6H5INR9_9HYME</name>
<feature type="region of interest" description="Disordered" evidence="2">
    <location>
        <begin position="204"/>
        <end position="266"/>
    </location>
</feature>
<dbReference type="Proteomes" id="UP000479190">
    <property type="component" value="Unassembled WGS sequence"/>
</dbReference>
<dbReference type="SMART" id="SM00271">
    <property type="entry name" value="DnaJ"/>
    <property type="match status" value="1"/>
</dbReference>
<dbReference type="PRINTS" id="PR00625">
    <property type="entry name" value="JDOMAIN"/>
</dbReference>
<feature type="compositionally biased region" description="Basic and acidic residues" evidence="2">
    <location>
        <begin position="253"/>
        <end position="266"/>
    </location>
</feature>
<protein>
    <recommendedName>
        <fullName evidence="3">J domain-containing protein</fullName>
    </recommendedName>
</protein>
<dbReference type="InterPro" id="IPR001623">
    <property type="entry name" value="DnaJ_domain"/>
</dbReference>
<gene>
    <name evidence="4" type="ORF">TBRA_LOCUS10826</name>
</gene>
<proteinExistence type="predicted"/>
<evidence type="ECO:0000259" key="3">
    <source>
        <dbReference type="PROSITE" id="PS50076"/>
    </source>
</evidence>
<dbReference type="CDD" id="cd06257">
    <property type="entry name" value="DnaJ"/>
    <property type="match status" value="1"/>
</dbReference>
<sequence length="563" mass="63471">MGEGLLDLCEKYFGARDFYDVMKIPKNATEKQIKKAYHKLSLLVHPDRVDEDIKEEATEKFKVLGRIHSILSENDKRKIYDETGEFDDDSESVVMRNWSDYWRSLFKEITIQDINNYEKNYKGSETEIKDLKRAYLDSKGDMNYILEAVPFTNCEEEPRLHSIIRDLIEKGEVPEYKQFTEEDEKKRLRRKRRCAVRIVGKNEAAASGSAADGAGVGAGPASRGRLPGGRESRPNRVALRGWRHRRPAPGAEQRGEAARQPDERGPTRRLAALALLQQSARAVVLALRHRRDRRPDLPRPRQSPAAEPRQQQAARGASRLVPGPRLSDLPRSQLQRDRAAGRQRARRAARPRRSATLGQQAAVPRPAGHVESALAPARLRQRESGLRLSERAARLSARARDRLRARSQLGASADRSDLRRQAVHGWPLVSASEPDADDTHDARARRVVLRFHRAPEDSAAETSADQSAAAVLGPEHARQLRDQADHVRPSQRHHYHESHDSRSSATAAEIDDRAAQQVLELQELALLDADTSHPLVALLVVGSSPLKNSTHRQYYTFSMLFHS</sequence>
<feature type="compositionally biased region" description="Low complexity" evidence="2">
    <location>
        <begin position="300"/>
        <end position="315"/>
    </location>
</feature>
<dbReference type="InterPro" id="IPR052594">
    <property type="entry name" value="J_domain-containing_protein"/>
</dbReference>
<dbReference type="Gene3D" id="1.10.287.110">
    <property type="entry name" value="DnaJ domain"/>
    <property type="match status" value="1"/>
</dbReference>
<feature type="region of interest" description="Disordered" evidence="2">
    <location>
        <begin position="288"/>
        <end position="387"/>
    </location>
</feature>
<organism evidence="4 5">
    <name type="scientific">Trichogramma brassicae</name>
    <dbReference type="NCBI Taxonomy" id="86971"/>
    <lineage>
        <taxon>Eukaryota</taxon>
        <taxon>Metazoa</taxon>
        <taxon>Ecdysozoa</taxon>
        <taxon>Arthropoda</taxon>
        <taxon>Hexapoda</taxon>
        <taxon>Insecta</taxon>
        <taxon>Pterygota</taxon>
        <taxon>Neoptera</taxon>
        <taxon>Endopterygota</taxon>
        <taxon>Hymenoptera</taxon>
        <taxon>Apocrita</taxon>
        <taxon>Proctotrupomorpha</taxon>
        <taxon>Chalcidoidea</taxon>
        <taxon>Trichogrammatidae</taxon>
        <taxon>Trichogramma</taxon>
    </lineage>
</organism>
<dbReference type="GO" id="GO:0031072">
    <property type="term" value="F:heat shock protein binding"/>
    <property type="evidence" value="ECO:0007669"/>
    <property type="project" value="TreeGrafter"/>
</dbReference>
<accession>A0A6H5INR9</accession>
<dbReference type="SUPFAM" id="SSF46565">
    <property type="entry name" value="Chaperone J-domain"/>
    <property type="match status" value="1"/>
</dbReference>
<dbReference type="InterPro" id="IPR056453">
    <property type="entry name" value="HTH_DNAJC9"/>
</dbReference>
<dbReference type="AlphaFoldDB" id="A0A6H5INR9"/>
<dbReference type="PANTHER" id="PTHR44144">
    <property type="entry name" value="DNAJ HOMOLOG SUBFAMILY C MEMBER 9"/>
    <property type="match status" value="1"/>
</dbReference>
<dbReference type="PANTHER" id="PTHR44144:SF1">
    <property type="entry name" value="DNAJ HOMOLOG SUBFAMILY C MEMBER 9"/>
    <property type="match status" value="1"/>
</dbReference>
<evidence type="ECO:0000256" key="2">
    <source>
        <dbReference type="SAM" id="MobiDB-lite"/>
    </source>
</evidence>
<evidence type="ECO:0000313" key="5">
    <source>
        <dbReference type="Proteomes" id="UP000479190"/>
    </source>
</evidence>
<keyword evidence="1" id="KW-0597">Phosphoprotein</keyword>
<dbReference type="OrthoDB" id="110024at2759"/>